<evidence type="ECO:0000259" key="7">
    <source>
        <dbReference type="SMART" id="SM00852"/>
    </source>
</evidence>
<comment type="catalytic activity">
    <reaction evidence="5">
        <text>adenylyl-molybdopterin + molybdate = Mo-molybdopterin + AMP + H(+)</text>
        <dbReference type="Rhea" id="RHEA:35047"/>
        <dbReference type="ChEBI" id="CHEBI:15378"/>
        <dbReference type="ChEBI" id="CHEBI:36264"/>
        <dbReference type="ChEBI" id="CHEBI:62727"/>
        <dbReference type="ChEBI" id="CHEBI:71302"/>
        <dbReference type="ChEBI" id="CHEBI:456215"/>
        <dbReference type="EC" id="2.10.1.1"/>
    </reaction>
</comment>
<dbReference type="PANTHER" id="PTHR10192">
    <property type="entry name" value="MOLYBDOPTERIN BIOSYNTHESIS PROTEIN"/>
    <property type="match status" value="1"/>
</dbReference>
<dbReference type="UniPathway" id="UPA00344"/>
<feature type="domain" description="MoaB/Mog" evidence="7">
    <location>
        <begin position="179"/>
        <end position="314"/>
    </location>
</feature>
<dbReference type="CDD" id="cd00887">
    <property type="entry name" value="MoeA"/>
    <property type="match status" value="1"/>
</dbReference>
<evidence type="ECO:0000256" key="4">
    <source>
        <dbReference type="ARBA" id="ARBA00023150"/>
    </source>
</evidence>
<comment type="similarity">
    <text evidence="3 6">Belongs to the MoeA family.</text>
</comment>
<evidence type="ECO:0000256" key="2">
    <source>
        <dbReference type="ARBA" id="ARBA00005046"/>
    </source>
</evidence>
<dbReference type="Pfam" id="PF00994">
    <property type="entry name" value="MoCF_biosynth"/>
    <property type="match status" value="1"/>
</dbReference>
<evidence type="ECO:0000256" key="5">
    <source>
        <dbReference type="ARBA" id="ARBA00047317"/>
    </source>
</evidence>
<dbReference type="InterPro" id="IPR001453">
    <property type="entry name" value="MoaB/Mog_dom"/>
</dbReference>
<gene>
    <name evidence="8" type="ORF">DRP43_00280</name>
</gene>
<keyword evidence="6" id="KW-0479">Metal-binding</keyword>
<dbReference type="GO" id="GO:0005829">
    <property type="term" value="C:cytosol"/>
    <property type="evidence" value="ECO:0007669"/>
    <property type="project" value="TreeGrafter"/>
</dbReference>
<dbReference type="GO" id="GO:0046872">
    <property type="term" value="F:metal ion binding"/>
    <property type="evidence" value="ECO:0007669"/>
    <property type="project" value="UniProtKB-UniRule"/>
</dbReference>
<protein>
    <recommendedName>
        <fullName evidence="6">Molybdopterin molybdenumtransferase</fullName>
        <ecNumber evidence="6">2.10.1.1</ecNumber>
    </recommendedName>
</protein>
<dbReference type="Gene3D" id="2.170.190.11">
    <property type="entry name" value="Molybdopterin biosynthesis moea protein, domain 3"/>
    <property type="match status" value="1"/>
</dbReference>
<dbReference type="NCBIfam" id="NF011068">
    <property type="entry name" value="PRK14498.1"/>
    <property type="match status" value="1"/>
</dbReference>
<comment type="caution">
    <text evidence="8">The sequence shown here is derived from an EMBL/GenBank/DDBJ whole genome shotgun (WGS) entry which is preliminary data.</text>
</comment>
<dbReference type="InterPro" id="IPR005111">
    <property type="entry name" value="MoeA_C_domain_IV"/>
</dbReference>
<evidence type="ECO:0000256" key="6">
    <source>
        <dbReference type="RuleBase" id="RU365090"/>
    </source>
</evidence>
<evidence type="ECO:0000256" key="1">
    <source>
        <dbReference type="ARBA" id="ARBA00002901"/>
    </source>
</evidence>
<keyword evidence="6" id="KW-0460">Magnesium</keyword>
<accession>A0A660SPA5</accession>
<evidence type="ECO:0000313" key="9">
    <source>
        <dbReference type="Proteomes" id="UP000271125"/>
    </source>
</evidence>
<dbReference type="InterPro" id="IPR024370">
    <property type="entry name" value="PBP_domain"/>
</dbReference>
<dbReference type="EMBL" id="QNBD01000007">
    <property type="protein sequence ID" value="RKX72608.1"/>
    <property type="molecule type" value="Genomic_DNA"/>
</dbReference>
<dbReference type="InterPro" id="IPR036425">
    <property type="entry name" value="MoaB/Mog-like_dom_sf"/>
</dbReference>
<dbReference type="Gene3D" id="2.40.340.10">
    <property type="entry name" value="MoeA, C-terminal, domain IV"/>
    <property type="match status" value="1"/>
</dbReference>
<sequence>MMKRTKYLKITDIEKALDLWYEKIDIFADKYISSENIRVKDAYFKTLSKPVYSKRNIPPFSTSAFDGIAVRAQSTYSAREVSPIILELERDFLYINTGDKLLGQFNAVIMIENVEEIDNNHVRIRKGISIGDNVRTIGEDIHKGDVVFYNGEYLTPEHISLLIAAGIRNIDVKRKLKLVFIPTGDEITNDINEKSKILESNSSIVEGYILKWGGEIDIHDCIKDNENNIKRVIEKSLEKYDAIIVGAGSSHGSKDYTSSILNDIGELIVHGTNIRPGKPVILGSVKEKLFIGLPGYPYACDINLKIFIGEIFKRIYNYRENNIIYARLINKVSSKIGEKHYYNTNIIYNKGEFLAYPVKTGSSNLYNGINSTGYFIIDTRDEGMEEGEEVIVFTDKTSYEIKKNLLFVGSNDPLIGELGNKLFEKHRIKMFISNKGSMGGIYAMQKSKCHISGMHLFDPLSETYNISFIKKYLGGKGILLHLANRSQGIIVKKGNPLNIRSIKDIKMKKARYINRQNGAGTRLMFDYLLQESDIKVSDINGYDNVVSKHIDAGYMVKEGFADATIAIKLIADMLDLDFIPIFIENYDLYFSNNFKRDDRFYKIIDILKEDGFGENIIIGGYDTRSIGEIIYEG</sequence>
<dbReference type="SUPFAM" id="SSF53850">
    <property type="entry name" value="Periplasmic binding protein-like II"/>
    <property type="match status" value="1"/>
</dbReference>
<dbReference type="Pfam" id="PF12727">
    <property type="entry name" value="PBP_like"/>
    <property type="match status" value="1"/>
</dbReference>
<dbReference type="InterPro" id="IPR038987">
    <property type="entry name" value="MoeA-like"/>
</dbReference>
<name>A0A660SPA5_UNCT6</name>
<dbReference type="Pfam" id="PF03453">
    <property type="entry name" value="MoeA_N"/>
    <property type="match status" value="1"/>
</dbReference>
<dbReference type="InterPro" id="IPR036688">
    <property type="entry name" value="MoeA_C_domain_IV_sf"/>
</dbReference>
<reference evidence="8 9" key="1">
    <citation type="submission" date="2018-06" db="EMBL/GenBank/DDBJ databases">
        <title>Extensive metabolic versatility and redundancy in microbially diverse, dynamic hydrothermal sediments.</title>
        <authorList>
            <person name="Dombrowski N."/>
            <person name="Teske A."/>
            <person name="Baker B.J."/>
        </authorList>
    </citation>
    <scope>NUCLEOTIDE SEQUENCE [LARGE SCALE GENOMIC DNA]</scope>
    <source>
        <strain evidence="8">B10_G13</strain>
    </source>
</reference>
<dbReference type="SMART" id="SM00852">
    <property type="entry name" value="MoCF_biosynth"/>
    <property type="match status" value="1"/>
</dbReference>
<keyword evidence="4 6" id="KW-0501">Molybdenum cofactor biosynthesis</keyword>
<dbReference type="PANTHER" id="PTHR10192:SF16">
    <property type="entry name" value="MOLYBDOPTERIN MOLYBDENUMTRANSFERASE"/>
    <property type="match status" value="1"/>
</dbReference>
<dbReference type="SUPFAM" id="SSF53218">
    <property type="entry name" value="Molybdenum cofactor biosynthesis proteins"/>
    <property type="match status" value="1"/>
</dbReference>
<comment type="function">
    <text evidence="1 6">Catalyzes the insertion of molybdate into adenylated molybdopterin with the concomitant release of AMP.</text>
</comment>
<proteinExistence type="inferred from homology"/>
<dbReference type="AlphaFoldDB" id="A0A660SPA5"/>
<dbReference type="EC" id="2.10.1.1" evidence="6"/>
<keyword evidence="6" id="KW-0808">Transferase</keyword>
<comment type="cofactor">
    <cofactor evidence="6">
        <name>Mg(2+)</name>
        <dbReference type="ChEBI" id="CHEBI:18420"/>
    </cofactor>
</comment>
<dbReference type="GO" id="GO:0006777">
    <property type="term" value="P:Mo-molybdopterin cofactor biosynthetic process"/>
    <property type="evidence" value="ECO:0007669"/>
    <property type="project" value="UniProtKB-UniRule"/>
</dbReference>
<keyword evidence="6" id="KW-0500">Molybdenum</keyword>
<dbReference type="SUPFAM" id="SSF63867">
    <property type="entry name" value="MoeA C-terminal domain-like"/>
    <property type="match status" value="1"/>
</dbReference>
<organism evidence="8 9">
    <name type="scientific">candidate division TA06 bacterium</name>
    <dbReference type="NCBI Taxonomy" id="2250710"/>
    <lineage>
        <taxon>Bacteria</taxon>
        <taxon>Bacteria division TA06</taxon>
    </lineage>
</organism>
<evidence type="ECO:0000256" key="3">
    <source>
        <dbReference type="ARBA" id="ARBA00010763"/>
    </source>
</evidence>
<dbReference type="InterPro" id="IPR005110">
    <property type="entry name" value="MoeA_linker/N"/>
</dbReference>
<dbReference type="SUPFAM" id="SSF63882">
    <property type="entry name" value="MoeA N-terminal region -like"/>
    <property type="match status" value="1"/>
</dbReference>
<dbReference type="Pfam" id="PF03454">
    <property type="entry name" value="MoeA_C"/>
    <property type="match status" value="1"/>
</dbReference>
<evidence type="ECO:0000313" key="8">
    <source>
        <dbReference type="EMBL" id="RKX72608.1"/>
    </source>
</evidence>
<comment type="pathway">
    <text evidence="2 6">Cofactor biosynthesis; molybdopterin biosynthesis.</text>
</comment>
<dbReference type="Proteomes" id="UP000271125">
    <property type="component" value="Unassembled WGS sequence"/>
</dbReference>
<dbReference type="GO" id="GO:0061599">
    <property type="term" value="F:molybdopterin molybdotransferase activity"/>
    <property type="evidence" value="ECO:0007669"/>
    <property type="project" value="UniProtKB-UniRule"/>
</dbReference>
<dbReference type="InterPro" id="IPR036135">
    <property type="entry name" value="MoeA_linker/N_sf"/>
</dbReference>
<dbReference type="Gene3D" id="3.90.105.10">
    <property type="entry name" value="Molybdopterin biosynthesis moea protein, domain 2"/>
    <property type="match status" value="1"/>
</dbReference>
<dbReference type="Gene3D" id="3.40.980.10">
    <property type="entry name" value="MoaB/Mog-like domain"/>
    <property type="match status" value="1"/>
</dbReference>